<sequence length="129" mass="14792">MANLYDIHIGTIYCPNPDPLEAPIHIFALGVLPYFNKAFDEHKFKEFFTWKKAWSMCLILLDVHVHNGIFSVPSFAGDWRDHITIDSDRAHHRCEWKELSNGAAPIMHQYIIAFADVESTGEDLSKAYA</sequence>
<gene>
    <name evidence="1" type="ORF">BDN71DRAFT_1428228</name>
</gene>
<proteinExistence type="predicted"/>
<name>A0A9P6A7K1_PLEER</name>
<dbReference type="EMBL" id="MU154533">
    <property type="protein sequence ID" value="KAF9499184.1"/>
    <property type="molecule type" value="Genomic_DNA"/>
</dbReference>
<evidence type="ECO:0000313" key="1">
    <source>
        <dbReference type="EMBL" id="KAF9499184.1"/>
    </source>
</evidence>
<organism evidence="1 2">
    <name type="scientific">Pleurotus eryngii</name>
    <name type="common">Boletus of the steppes</name>
    <dbReference type="NCBI Taxonomy" id="5323"/>
    <lineage>
        <taxon>Eukaryota</taxon>
        <taxon>Fungi</taxon>
        <taxon>Dikarya</taxon>
        <taxon>Basidiomycota</taxon>
        <taxon>Agaricomycotina</taxon>
        <taxon>Agaricomycetes</taxon>
        <taxon>Agaricomycetidae</taxon>
        <taxon>Agaricales</taxon>
        <taxon>Pleurotineae</taxon>
        <taxon>Pleurotaceae</taxon>
        <taxon>Pleurotus</taxon>
    </lineage>
</organism>
<reference evidence="1" key="1">
    <citation type="submission" date="2020-11" db="EMBL/GenBank/DDBJ databases">
        <authorList>
            <consortium name="DOE Joint Genome Institute"/>
            <person name="Ahrendt S."/>
            <person name="Riley R."/>
            <person name="Andreopoulos W."/>
            <person name="Labutti K."/>
            <person name="Pangilinan J."/>
            <person name="Ruiz-Duenas F.J."/>
            <person name="Barrasa J.M."/>
            <person name="Sanchez-Garcia M."/>
            <person name="Camarero S."/>
            <person name="Miyauchi S."/>
            <person name="Serrano A."/>
            <person name="Linde D."/>
            <person name="Babiker R."/>
            <person name="Drula E."/>
            <person name="Ayuso-Fernandez I."/>
            <person name="Pacheco R."/>
            <person name="Padilla G."/>
            <person name="Ferreira P."/>
            <person name="Barriuso J."/>
            <person name="Kellner H."/>
            <person name="Castanera R."/>
            <person name="Alfaro M."/>
            <person name="Ramirez L."/>
            <person name="Pisabarro A.G."/>
            <person name="Kuo A."/>
            <person name="Tritt A."/>
            <person name="Lipzen A."/>
            <person name="He G."/>
            <person name="Yan M."/>
            <person name="Ng V."/>
            <person name="Cullen D."/>
            <person name="Martin F."/>
            <person name="Rosso M.-N."/>
            <person name="Henrissat B."/>
            <person name="Hibbett D."/>
            <person name="Martinez A.T."/>
            <person name="Grigoriev I.V."/>
        </authorList>
    </citation>
    <scope>NUCLEOTIDE SEQUENCE</scope>
    <source>
        <strain evidence="1">ATCC 90797</strain>
    </source>
</reference>
<accession>A0A9P6A7K1</accession>
<keyword evidence="2" id="KW-1185">Reference proteome</keyword>
<comment type="caution">
    <text evidence="1">The sequence shown here is derived from an EMBL/GenBank/DDBJ whole genome shotgun (WGS) entry which is preliminary data.</text>
</comment>
<dbReference type="AlphaFoldDB" id="A0A9P6A7K1"/>
<dbReference type="Proteomes" id="UP000807025">
    <property type="component" value="Unassembled WGS sequence"/>
</dbReference>
<evidence type="ECO:0000313" key="2">
    <source>
        <dbReference type="Proteomes" id="UP000807025"/>
    </source>
</evidence>
<protein>
    <submittedName>
        <fullName evidence="1">Uncharacterized protein</fullName>
    </submittedName>
</protein>